<gene>
    <name evidence="5" type="primary">pif1</name>
    <name evidence="5" type="ORF">Tcan_01233</name>
</gene>
<feature type="domain" description="DNA helicase Pif1-like DEAD-box helicase" evidence="2">
    <location>
        <begin position="615"/>
        <end position="831"/>
    </location>
</feature>
<proteinExistence type="inferred from homology"/>
<dbReference type="EMBL" id="JPKZ01002567">
    <property type="protein sequence ID" value="KHN76123.1"/>
    <property type="molecule type" value="Genomic_DNA"/>
</dbReference>
<dbReference type="GO" id="GO:0016887">
    <property type="term" value="F:ATP hydrolysis activity"/>
    <property type="evidence" value="ECO:0007669"/>
    <property type="project" value="RHEA"/>
</dbReference>
<dbReference type="GO" id="GO:0005524">
    <property type="term" value="F:ATP binding"/>
    <property type="evidence" value="ECO:0007669"/>
    <property type="project" value="UniProtKB-KW"/>
</dbReference>
<dbReference type="InterPro" id="IPR027417">
    <property type="entry name" value="P-loop_NTPase"/>
</dbReference>
<dbReference type="OrthoDB" id="5864836at2759"/>
<feature type="non-terminal residue" evidence="5">
    <location>
        <position position="1"/>
    </location>
</feature>
<keyword evidence="6" id="KW-1185">Reference proteome</keyword>
<dbReference type="Pfam" id="PF05970">
    <property type="entry name" value="PIF1"/>
    <property type="match status" value="1"/>
</dbReference>
<keyword evidence="1" id="KW-0378">Hydrolase</keyword>
<sequence length="1061" mass="120939">LWAARRLAQQFVVYNHVCIESARLDWISESWKGMRCDQAADLFRKVLDDRYARKGWTLGRVVILPASYAGSPRNMQRCFEDSIALVAEVGRPNYFITFTTNPNWPEIKAMLRAGERCVDEPMLVARVFHEYFSEFLNDLLKQEVLGRVAGFAYNTEFQKRGLPHVHLFLCVDRCDQVLSPEDIDDVIQAYIPAVPAEGDEEAESKLELRRLVLAHMIHRPCAKGKFPCRSKEGLCTKRFPKPYREHTAVEASGYAVLQRPNDGTVALLEDGKTVVTNRDVVPYSRYFLKKYHTHINIEHCASIECIKYIFMYVFKGYDCAVMQLMTKRVVDHDEVSWARRMRVVTAPEACYRDCGYRLHRISHDIVRLNFHLPGEKNVYFVEGEEAEALRTARSRRSQLEGFFELNKKDSAARQYTFLEIPKRYRWDEKKGAWVRRVRMDKILTRMYTVKARFVEKFSLRLLLKYVKGPRSFEDVRTVGGHTYPSFFEACVALGLSVVEKVWEESLREVCAYNMPRQARQSFAAMISFGAIFDAPRLWELFKGEMMDRDSRRTPEQKQYAALRHIQSILKAAGQDLNGYRIQFEERAELIGDPVNMDVTEVAEERHVVERMYEELNMGQRRAVDRVLQAVYNSTSGSDVQRCFFLQGAGGTGKTYLYNLIIRMLRLRGTATIAVAFTGIAATLLIGGTTVHSRFRLPLRLYNDSGSTLKADSDEAHAIRQAPLIIWDEACTQKRYALEAVERLLRDIAVGDRKSEPFGGHVMLLGGDWRQMLPIVEDGTNEDTIAATIRNSPLWSSFEVLVLNENMRTGPGEQVFATFLERLGNGEVQDREHDGLYVKIPRSCCVNSEEDVVNWLYDSATLNNIEALASRALLTVRNDDCNELNALVLNRLKPEQQPTTYYATDVIDRDDPNCIVELMAHDYLTSTTPPGMPPHELVLKSGAVVMLLRNIDVQAGLCNGTRLAVVELRSMSLLCTILTGTHAGEPALLTKLPIKYVGGRRDGGVCFTRTQFPIRLSFCMTVNKSQGQTFDRVGIVLRTPVFTHGQLYVAVSRVRSLSSLRI</sequence>
<comment type="caution">
    <text evidence="5">The sequence shown here is derived from an EMBL/GenBank/DDBJ whole genome shotgun (WGS) entry which is preliminary data.</text>
</comment>
<dbReference type="InterPro" id="IPR049163">
    <property type="entry name" value="Pif1-like_2B_dom"/>
</dbReference>
<dbReference type="PANTHER" id="PTHR10492">
    <property type="match status" value="1"/>
</dbReference>
<evidence type="ECO:0000313" key="5">
    <source>
        <dbReference type="EMBL" id="KHN76123.1"/>
    </source>
</evidence>
<keyword evidence="1" id="KW-0233">DNA recombination</keyword>
<dbReference type="GO" id="GO:0006281">
    <property type="term" value="P:DNA repair"/>
    <property type="evidence" value="ECO:0007669"/>
    <property type="project" value="UniProtKB-KW"/>
</dbReference>
<dbReference type="EC" id="5.6.2.3" evidence="1"/>
<dbReference type="Proteomes" id="UP000031036">
    <property type="component" value="Unassembled WGS sequence"/>
</dbReference>
<keyword evidence="1" id="KW-0227">DNA damage</keyword>
<keyword evidence="1 5" id="KW-0347">Helicase</keyword>
<organism evidence="5 6">
    <name type="scientific">Toxocara canis</name>
    <name type="common">Canine roundworm</name>
    <dbReference type="NCBI Taxonomy" id="6265"/>
    <lineage>
        <taxon>Eukaryota</taxon>
        <taxon>Metazoa</taxon>
        <taxon>Ecdysozoa</taxon>
        <taxon>Nematoda</taxon>
        <taxon>Chromadorea</taxon>
        <taxon>Rhabditida</taxon>
        <taxon>Spirurina</taxon>
        <taxon>Ascaridomorpha</taxon>
        <taxon>Ascaridoidea</taxon>
        <taxon>Toxocaridae</taxon>
        <taxon>Toxocara</taxon>
    </lineage>
</organism>
<evidence type="ECO:0000259" key="2">
    <source>
        <dbReference type="Pfam" id="PF05970"/>
    </source>
</evidence>
<keyword evidence="1" id="KW-0234">DNA repair</keyword>
<feature type="domain" description="Helitron helicase-like" evidence="3">
    <location>
        <begin position="3"/>
        <end position="168"/>
    </location>
</feature>
<dbReference type="InterPro" id="IPR025476">
    <property type="entry name" value="Helitron_helicase-like"/>
</dbReference>
<protein>
    <recommendedName>
        <fullName evidence="1">ATP-dependent DNA helicase</fullName>
        <ecNumber evidence="1">5.6.2.3</ecNumber>
    </recommendedName>
</protein>
<comment type="catalytic activity">
    <reaction evidence="1">
        <text>ATP + H2O = ADP + phosphate + H(+)</text>
        <dbReference type="Rhea" id="RHEA:13065"/>
        <dbReference type="ChEBI" id="CHEBI:15377"/>
        <dbReference type="ChEBI" id="CHEBI:15378"/>
        <dbReference type="ChEBI" id="CHEBI:30616"/>
        <dbReference type="ChEBI" id="CHEBI:43474"/>
        <dbReference type="ChEBI" id="CHEBI:456216"/>
        <dbReference type="EC" id="5.6.2.3"/>
    </reaction>
</comment>
<dbReference type="SUPFAM" id="SSF52540">
    <property type="entry name" value="P-loop containing nucleoside triphosphate hydrolases"/>
    <property type="match status" value="2"/>
</dbReference>
<dbReference type="Pfam" id="PF14214">
    <property type="entry name" value="Helitron_like_N"/>
    <property type="match status" value="1"/>
</dbReference>
<dbReference type="Pfam" id="PF21530">
    <property type="entry name" value="Pif1_2B_dom"/>
    <property type="match status" value="1"/>
</dbReference>
<dbReference type="PANTHER" id="PTHR10492:SF57">
    <property type="entry name" value="ATP-DEPENDENT DNA HELICASE"/>
    <property type="match status" value="1"/>
</dbReference>
<dbReference type="Gene3D" id="3.40.50.300">
    <property type="entry name" value="P-loop containing nucleotide triphosphate hydrolases"/>
    <property type="match status" value="2"/>
</dbReference>
<dbReference type="STRING" id="6265.A0A0B2V3K2"/>
<dbReference type="GO" id="GO:0000723">
    <property type="term" value="P:telomere maintenance"/>
    <property type="evidence" value="ECO:0007669"/>
    <property type="project" value="InterPro"/>
</dbReference>
<dbReference type="GO" id="GO:0043139">
    <property type="term" value="F:5'-3' DNA helicase activity"/>
    <property type="evidence" value="ECO:0007669"/>
    <property type="project" value="UniProtKB-EC"/>
</dbReference>
<name>A0A0B2V3K2_TOXCA</name>
<evidence type="ECO:0000313" key="6">
    <source>
        <dbReference type="Proteomes" id="UP000031036"/>
    </source>
</evidence>
<reference evidence="5 6" key="1">
    <citation type="submission" date="2014-11" db="EMBL/GenBank/DDBJ databases">
        <title>Genetic blueprint of the zoonotic pathogen Toxocara canis.</title>
        <authorList>
            <person name="Zhu X.-Q."/>
            <person name="Korhonen P.K."/>
            <person name="Cai H."/>
            <person name="Young N.D."/>
            <person name="Nejsum P."/>
            <person name="von Samson-Himmelstjerna G."/>
            <person name="Boag P.R."/>
            <person name="Tan P."/>
            <person name="Li Q."/>
            <person name="Min J."/>
            <person name="Yang Y."/>
            <person name="Wang X."/>
            <person name="Fang X."/>
            <person name="Hall R.S."/>
            <person name="Hofmann A."/>
            <person name="Sternberg P.W."/>
            <person name="Jex A.R."/>
            <person name="Gasser R.B."/>
        </authorList>
    </citation>
    <scope>NUCLEOTIDE SEQUENCE [LARGE SCALE GENOMIC DNA]</scope>
    <source>
        <strain evidence="5">PN_DK_2014</strain>
    </source>
</reference>
<keyword evidence="1" id="KW-0547">Nucleotide-binding</keyword>
<evidence type="ECO:0000259" key="3">
    <source>
        <dbReference type="Pfam" id="PF14214"/>
    </source>
</evidence>
<dbReference type="CDD" id="cd18809">
    <property type="entry name" value="SF1_C_RecD"/>
    <property type="match status" value="1"/>
</dbReference>
<comment type="cofactor">
    <cofactor evidence="1">
        <name>Mg(2+)</name>
        <dbReference type="ChEBI" id="CHEBI:18420"/>
    </cofactor>
</comment>
<feature type="non-terminal residue" evidence="5">
    <location>
        <position position="1061"/>
    </location>
</feature>
<comment type="similarity">
    <text evidence="1">Belongs to the helicase family.</text>
</comment>
<feature type="domain" description="DNA helicase Pif1-like 2B" evidence="4">
    <location>
        <begin position="922"/>
        <end position="967"/>
    </location>
</feature>
<dbReference type="AlphaFoldDB" id="A0A0B2V3K2"/>
<evidence type="ECO:0000259" key="4">
    <source>
        <dbReference type="Pfam" id="PF21530"/>
    </source>
</evidence>
<dbReference type="OMA" id="CNGTRMQ"/>
<keyword evidence="1" id="KW-0067">ATP-binding</keyword>
<dbReference type="GO" id="GO:0006310">
    <property type="term" value="P:DNA recombination"/>
    <property type="evidence" value="ECO:0007669"/>
    <property type="project" value="UniProtKB-KW"/>
</dbReference>
<dbReference type="InterPro" id="IPR010285">
    <property type="entry name" value="DNA_helicase_pif1-like_DEAD"/>
</dbReference>
<accession>A0A0B2V3K2</accession>
<evidence type="ECO:0000256" key="1">
    <source>
        <dbReference type="RuleBase" id="RU363044"/>
    </source>
</evidence>